<dbReference type="PANTHER" id="PTHR34219:SF1">
    <property type="entry name" value="PEPSY DOMAIN-CONTAINING PROTEIN"/>
    <property type="match status" value="1"/>
</dbReference>
<comment type="caution">
    <text evidence="2">The sequence shown here is derived from an EMBL/GenBank/DDBJ whole genome shotgun (WGS) entry which is preliminary data.</text>
</comment>
<feature type="transmembrane region" description="Helical" evidence="1">
    <location>
        <begin position="189"/>
        <end position="211"/>
    </location>
</feature>
<feature type="transmembrane region" description="Helical" evidence="1">
    <location>
        <begin position="143"/>
        <end position="164"/>
    </location>
</feature>
<dbReference type="RefSeq" id="WP_377364536.1">
    <property type="nucleotide sequence ID" value="NZ_JBHTMN010000003.1"/>
</dbReference>
<dbReference type="EMBL" id="JBHTMN010000003">
    <property type="protein sequence ID" value="MFD1381989.1"/>
    <property type="molecule type" value="Genomic_DNA"/>
</dbReference>
<dbReference type="InterPro" id="IPR005625">
    <property type="entry name" value="PepSY-ass_TM"/>
</dbReference>
<keyword evidence="1" id="KW-0472">Membrane</keyword>
<dbReference type="Proteomes" id="UP001597059">
    <property type="component" value="Unassembled WGS sequence"/>
</dbReference>
<feature type="transmembrane region" description="Helical" evidence="1">
    <location>
        <begin position="366"/>
        <end position="391"/>
    </location>
</feature>
<proteinExistence type="predicted"/>
<keyword evidence="1" id="KW-1133">Transmembrane helix</keyword>
<evidence type="ECO:0000313" key="3">
    <source>
        <dbReference type="Proteomes" id="UP001597059"/>
    </source>
</evidence>
<keyword evidence="1" id="KW-0812">Transmembrane</keyword>
<gene>
    <name evidence="2" type="ORF">ACFQ45_01335</name>
</gene>
<protein>
    <submittedName>
        <fullName evidence="2">PepSY-associated TM helix domain-containing protein</fullName>
    </submittedName>
</protein>
<name>A0ABW4AWV0_9GAMM</name>
<sequence length="454" mass="51151">MFTSKDFYRSVWRWHFFAGLYVVPFLLMLAVTGLVMIFDPIIERVQHGDLYQVAEVSDTPLTYEAQYQLVADAYPASPIQRLYVSDNANDATRFQVTVEGDTRSVFVDPYQGKVLGDISISDSWYVWADDTHGTFMMGLTGDWLIEIAISFTVLLIITGVFMWWPRAGQSKWRAATRLQGKGRTFWRDLHSIIGVWVAVILLFFSISGLSWTSVWGDKLVQAWSTFPMENSARNVSSTLTHEDLNPKGVKQIPWNLEQAPLPESSVDSHSSAIFGEDTITLDQVVSNAKSLGFTRFQLHFPQGKTGVYTATASTMGRDINNALDDRTVHYDRYSGVVVADVGFMDYNWFAKSMAFGIALHMGQFGVWNLVACTLFCLSVILLSLSGVVMWWKRRPTNALAAPPMPKNLKRWKHAVWLLLPISLLFPMATLGILVVLVADGLILLCVPKLRRIWA</sequence>
<dbReference type="Pfam" id="PF03929">
    <property type="entry name" value="PepSY_TM"/>
    <property type="match status" value="1"/>
</dbReference>
<dbReference type="PANTHER" id="PTHR34219">
    <property type="entry name" value="IRON-REGULATED INNER MEMBRANE PROTEIN-RELATED"/>
    <property type="match status" value="1"/>
</dbReference>
<feature type="transmembrane region" description="Helical" evidence="1">
    <location>
        <begin position="12"/>
        <end position="38"/>
    </location>
</feature>
<accession>A0ABW4AWV0</accession>
<keyword evidence="3" id="KW-1185">Reference proteome</keyword>
<evidence type="ECO:0000313" key="2">
    <source>
        <dbReference type="EMBL" id="MFD1381989.1"/>
    </source>
</evidence>
<organism evidence="2 3">
    <name type="scientific">Rhodanobacter aciditrophus</name>
    <dbReference type="NCBI Taxonomy" id="1623218"/>
    <lineage>
        <taxon>Bacteria</taxon>
        <taxon>Pseudomonadati</taxon>
        <taxon>Pseudomonadota</taxon>
        <taxon>Gammaproteobacteria</taxon>
        <taxon>Lysobacterales</taxon>
        <taxon>Rhodanobacteraceae</taxon>
        <taxon>Rhodanobacter</taxon>
    </lineage>
</organism>
<feature type="transmembrane region" description="Helical" evidence="1">
    <location>
        <begin position="414"/>
        <end position="446"/>
    </location>
</feature>
<evidence type="ECO:0000256" key="1">
    <source>
        <dbReference type="SAM" id="Phobius"/>
    </source>
</evidence>
<reference evidence="3" key="1">
    <citation type="journal article" date="2019" name="Int. J. Syst. Evol. Microbiol.">
        <title>The Global Catalogue of Microorganisms (GCM) 10K type strain sequencing project: providing services to taxonomists for standard genome sequencing and annotation.</title>
        <authorList>
            <consortium name="The Broad Institute Genomics Platform"/>
            <consortium name="The Broad Institute Genome Sequencing Center for Infectious Disease"/>
            <person name="Wu L."/>
            <person name="Ma J."/>
        </authorList>
    </citation>
    <scope>NUCLEOTIDE SEQUENCE [LARGE SCALE GENOMIC DNA]</scope>
    <source>
        <strain evidence="3">JCM 30774</strain>
    </source>
</reference>